<feature type="domain" description="Radical SAM core" evidence="9">
    <location>
        <begin position="211"/>
        <end position="443"/>
    </location>
</feature>
<evidence type="ECO:0000313" key="11">
    <source>
        <dbReference type="Proteomes" id="UP000178429"/>
    </source>
</evidence>
<evidence type="ECO:0000256" key="6">
    <source>
        <dbReference type="ARBA" id="ARBA00023004"/>
    </source>
</evidence>
<dbReference type="Gene3D" id="3.40.50.280">
    <property type="entry name" value="Cobalamin-binding domain"/>
    <property type="match status" value="1"/>
</dbReference>
<dbReference type="EMBL" id="MGHL01000007">
    <property type="protein sequence ID" value="OGM69914.1"/>
    <property type="molecule type" value="Genomic_DNA"/>
</dbReference>
<feature type="domain" description="B12-binding" evidence="8">
    <location>
        <begin position="22"/>
        <end position="176"/>
    </location>
</feature>
<gene>
    <name evidence="10" type="ORF">A2975_04875</name>
</gene>
<dbReference type="InterPro" id="IPR023404">
    <property type="entry name" value="rSAM_horseshoe"/>
</dbReference>
<dbReference type="PROSITE" id="PS51918">
    <property type="entry name" value="RADICAL_SAM"/>
    <property type="match status" value="1"/>
</dbReference>
<evidence type="ECO:0000256" key="2">
    <source>
        <dbReference type="ARBA" id="ARBA00022603"/>
    </source>
</evidence>
<protein>
    <submittedName>
        <fullName evidence="10">Uncharacterized protein</fullName>
    </submittedName>
</protein>
<evidence type="ECO:0000259" key="8">
    <source>
        <dbReference type="PROSITE" id="PS51332"/>
    </source>
</evidence>
<name>A0A1F8C0N3_9BACT</name>
<dbReference type="SUPFAM" id="SSF102114">
    <property type="entry name" value="Radical SAM enzymes"/>
    <property type="match status" value="1"/>
</dbReference>
<dbReference type="SMART" id="SM00729">
    <property type="entry name" value="Elp3"/>
    <property type="match status" value="1"/>
</dbReference>
<keyword evidence="7" id="KW-0411">Iron-sulfur</keyword>
<dbReference type="InterPro" id="IPR058240">
    <property type="entry name" value="rSAM_sf"/>
</dbReference>
<evidence type="ECO:0000313" key="10">
    <source>
        <dbReference type="EMBL" id="OGM69914.1"/>
    </source>
</evidence>
<evidence type="ECO:0000256" key="5">
    <source>
        <dbReference type="ARBA" id="ARBA00022723"/>
    </source>
</evidence>
<dbReference type="InterPro" id="IPR051198">
    <property type="entry name" value="BchE-like"/>
</dbReference>
<keyword evidence="2" id="KW-0489">Methyltransferase</keyword>
<dbReference type="InterPro" id="IPR006158">
    <property type="entry name" value="Cobalamin-bd"/>
</dbReference>
<dbReference type="PANTHER" id="PTHR43409:SF7">
    <property type="entry name" value="BLL1977 PROTEIN"/>
    <property type="match status" value="1"/>
</dbReference>
<dbReference type="InterPro" id="IPR007197">
    <property type="entry name" value="rSAM"/>
</dbReference>
<dbReference type="GO" id="GO:0031419">
    <property type="term" value="F:cobalamin binding"/>
    <property type="evidence" value="ECO:0007669"/>
    <property type="project" value="InterPro"/>
</dbReference>
<dbReference type="Proteomes" id="UP000178429">
    <property type="component" value="Unassembled WGS sequence"/>
</dbReference>
<evidence type="ECO:0000256" key="7">
    <source>
        <dbReference type="ARBA" id="ARBA00023014"/>
    </source>
</evidence>
<dbReference type="Pfam" id="PF04055">
    <property type="entry name" value="Radical_SAM"/>
    <property type="match status" value="1"/>
</dbReference>
<keyword evidence="6" id="KW-0408">Iron</keyword>
<dbReference type="SFLD" id="SFLDS00029">
    <property type="entry name" value="Radical_SAM"/>
    <property type="match status" value="1"/>
</dbReference>
<dbReference type="InterPro" id="IPR034466">
    <property type="entry name" value="Methyltransferase_Class_B"/>
</dbReference>
<evidence type="ECO:0000256" key="4">
    <source>
        <dbReference type="ARBA" id="ARBA00022691"/>
    </source>
</evidence>
<dbReference type="Pfam" id="PF02310">
    <property type="entry name" value="B12-binding"/>
    <property type="match status" value="1"/>
</dbReference>
<dbReference type="PROSITE" id="PS51332">
    <property type="entry name" value="B12_BINDING"/>
    <property type="match status" value="1"/>
</dbReference>
<evidence type="ECO:0000256" key="3">
    <source>
        <dbReference type="ARBA" id="ARBA00022679"/>
    </source>
</evidence>
<dbReference type="PANTHER" id="PTHR43409">
    <property type="entry name" value="ANAEROBIC MAGNESIUM-PROTOPORPHYRIN IX MONOMETHYL ESTER CYCLASE-RELATED"/>
    <property type="match status" value="1"/>
</dbReference>
<organism evidence="10 11">
    <name type="scientific">Candidatus Woesebacteria bacterium RIFCSPLOWO2_01_FULL_44_14</name>
    <dbReference type="NCBI Taxonomy" id="1802525"/>
    <lineage>
        <taxon>Bacteria</taxon>
        <taxon>Candidatus Woeseibacteriota</taxon>
    </lineage>
</organism>
<accession>A0A1F8C0N3</accession>
<evidence type="ECO:0000259" key="9">
    <source>
        <dbReference type="PROSITE" id="PS51918"/>
    </source>
</evidence>
<comment type="caution">
    <text evidence="10">The sequence shown here is derived from an EMBL/GenBank/DDBJ whole genome shotgun (WGS) entry which is preliminary data.</text>
</comment>
<evidence type="ECO:0000256" key="1">
    <source>
        <dbReference type="ARBA" id="ARBA00001966"/>
    </source>
</evidence>
<reference evidence="10 11" key="1">
    <citation type="journal article" date="2016" name="Nat. Commun.">
        <title>Thousands of microbial genomes shed light on interconnected biogeochemical processes in an aquifer system.</title>
        <authorList>
            <person name="Anantharaman K."/>
            <person name="Brown C.T."/>
            <person name="Hug L.A."/>
            <person name="Sharon I."/>
            <person name="Castelle C.J."/>
            <person name="Probst A.J."/>
            <person name="Thomas B.C."/>
            <person name="Singh A."/>
            <person name="Wilkins M.J."/>
            <person name="Karaoz U."/>
            <person name="Brodie E.L."/>
            <person name="Williams K.H."/>
            <person name="Hubbard S.S."/>
            <person name="Banfield J.F."/>
        </authorList>
    </citation>
    <scope>NUCLEOTIDE SEQUENCE [LARGE SCALE GENOMIC DNA]</scope>
</reference>
<dbReference type="SFLD" id="SFLDG01123">
    <property type="entry name" value="methyltransferase_(Class_B)"/>
    <property type="match status" value="1"/>
</dbReference>
<sequence length="524" mass="58820">MEKLIVFQQELQATKERVRDIPVAIITPPSPFLADERVFPLLGPLKVGAELRKNGNHVEVLDLSGYSNYEDLVEDYVRNTGIQVFGITATTPHIPNAVIIRNKIKEVNPNAKVILGGPHVTLAYTALLQDQELGQERRGTHVFEQLESLFDKLVVGDGEMAIFYALDPQNNESIIDASSRQSSLFMQRGTLDDFAFPDRNLVDLESYRYHIDGHRAASLISQLGCPFECGFCGGRNTDFLRIARSRNISKSVIVEIEEVIHMSENWEEPIRGIMFYDDELNVSTGGLETLCGELIDLQKRLGIEMRFRGFIKAELFTPEQASLMAAAGFKVVLSGVESGSDEILTTIRKHTSREINSRCVSIAHYANLSFKALMSIGHPGETQKTVKESIQWALENLKLGDDIDWTIITQYPGTPYFDESVFIPEKNAWLYTEPKTGNKLWSRQVNFIRDAEYYKGVPGEYTAYVWTDHLSPDELVQQRDRAEEITRGALGLPPISQLVAAAQQFEHSMGQGLPLHVLRTTNGA</sequence>
<comment type="cofactor">
    <cofactor evidence="1">
        <name>[4Fe-4S] cluster</name>
        <dbReference type="ChEBI" id="CHEBI:49883"/>
    </cofactor>
</comment>
<proteinExistence type="predicted"/>
<dbReference type="Gene3D" id="3.80.30.20">
    <property type="entry name" value="tm_1862 like domain"/>
    <property type="match status" value="1"/>
</dbReference>
<dbReference type="SFLD" id="SFLDG01082">
    <property type="entry name" value="B12-binding_domain_containing"/>
    <property type="match status" value="1"/>
</dbReference>
<dbReference type="STRING" id="1802525.A2975_04875"/>
<dbReference type="GO" id="GO:0003824">
    <property type="term" value="F:catalytic activity"/>
    <property type="evidence" value="ECO:0007669"/>
    <property type="project" value="InterPro"/>
</dbReference>
<dbReference type="InterPro" id="IPR036724">
    <property type="entry name" value="Cobalamin-bd_sf"/>
</dbReference>
<dbReference type="GO" id="GO:0046872">
    <property type="term" value="F:metal ion binding"/>
    <property type="evidence" value="ECO:0007669"/>
    <property type="project" value="UniProtKB-KW"/>
</dbReference>
<dbReference type="InterPro" id="IPR006638">
    <property type="entry name" value="Elp3/MiaA/NifB-like_rSAM"/>
</dbReference>
<keyword evidence="4" id="KW-0949">S-adenosyl-L-methionine</keyword>
<keyword evidence="5" id="KW-0479">Metal-binding</keyword>
<keyword evidence="3" id="KW-0808">Transferase</keyword>
<dbReference type="GO" id="GO:0051539">
    <property type="term" value="F:4 iron, 4 sulfur cluster binding"/>
    <property type="evidence" value="ECO:0007669"/>
    <property type="project" value="UniProtKB-KW"/>
</dbReference>
<dbReference type="AlphaFoldDB" id="A0A1F8C0N3"/>
<dbReference type="SUPFAM" id="SSF52242">
    <property type="entry name" value="Cobalamin (vitamin B12)-binding domain"/>
    <property type="match status" value="1"/>
</dbReference>